<comment type="caution">
    <text evidence="11">The sequence shown here is derived from an EMBL/GenBank/DDBJ whole genome shotgun (WGS) entry which is preliminary data.</text>
</comment>
<evidence type="ECO:0000313" key="12">
    <source>
        <dbReference type="Proteomes" id="UP000702964"/>
    </source>
</evidence>
<gene>
    <name evidence="11" type="ORF">G195_006558</name>
</gene>
<feature type="transmembrane region" description="Helical" evidence="9">
    <location>
        <begin position="671"/>
        <end position="694"/>
    </location>
</feature>
<dbReference type="Pfam" id="PF19055">
    <property type="entry name" value="ABC2_membrane_7"/>
    <property type="match status" value="1"/>
</dbReference>
<name>A0A8J4SES2_9STRA</name>
<dbReference type="Pfam" id="PF01061">
    <property type="entry name" value="ABC2_membrane"/>
    <property type="match status" value="2"/>
</dbReference>
<dbReference type="EMBL" id="AOFI03000187">
    <property type="protein sequence ID" value="KAF4319875.1"/>
    <property type="molecule type" value="Genomic_DNA"/>
</dbReference>
<dbReference type="Proteomes" id="UP000702964">
    <property type="component" value="Unassembled WGS sequence"/>
</dbReference>
<comment type="similarity">
    <text evidence="2">Belongs to the ABC transporter superfamily. ABCG family. PDR (TC 3.A.1.205) subfamily.</text>
</comment>
<dbReference type="SUPFAM" id="SSF52540">
    <property type="entry name" value="P-loop containing nucleoside triphosphate hydrolases"/>
    <property type="match status" value="2"/>
</dbReference>
<keyword evidence="5" id="KW-0547">Nucleotide-binding</keyword>
<feature type="transmembrane region" description="Helical" evidence="9">
    <location>
        <begin position="581"/>
        <end position="601"/>
    </location>
</feature>
<keyword evidence="7 9" id="KW-1133">Transmembrane helix</keyword>
<feature type="domain" description="ABC transporter" evidence="10">
    <location>
        <begin position="70"/>
        <end position="343"/>
    </location>
</feature>
<dbReference type="GO" id="GO:0005524">
    <property type="term" value="F:ATP binding"/>
    <property type="evidence" value="ECO:0007669"/>
    <property type="project" value="UniProtKB-KW"/>
</dbReference>
<feature type="domain" description="ABC transporter" evidence="10">
    <location>
        <begin position="752"/>
        <end position="994"/>
    </location>
</feature>
<sequence>MKDRDSIKQLNCESGATLMAQGPQVLHDFIASKTEAATGRPLPQVDVRFRNLSVTAEITVANKNGSELPTMLNELKKTFIVSKKQNVRKEILKNVSGVFAPGNITLLLGQPGSGKSSLMKILSGRFPMKNNITVEGDISFNNVPREQLIKRLPQFVAYVNQRDKHYPLLTVKETLEFAHKVGGSELLRETEAMLSKESSPESLEALEAMKAVFVHYPDIVVKQFGLQNCQDTIVGDAMTRGVSGGERKRVTTAELEFGTKCVSLMDEISTGLDSAATFDIINTQRSVAKKLCKTVVIALLQPSPEVFVLFDDVMILNEGEVMYHGPCDLVQGYFEGLGFSCPPERDLADFLLDLGTSAQHIYEVESYQKNHPRFASEFAEIFRQSQIHQEMLHQLATPHGVHALSSAEKLLNDVPEFQQSFVKSTLTLLRRQVMVLYRNKPFIIGRVVMILVMGLLYSTVFSDFNPAETSIVIGVLFATILFLSMGQSSQVPTYIAERDIYYKQRSANFFSAGSYVIATSASQIPLVLAESVIFGLMVYWICGFEAEASRFIIFEVMLFLTNLAMGMWFSFLAAISPNGNVAAPLGIASLLIFILFAGFIVTKDNIPDFLIWGHWISPMSWSLKALAINQYRSSTFDVCVYKGVDYCATYNGLTMGEYSLKMFSMETGEEWIIYGIIYTLVIYFVFMFLSYLGLEYIRYEAPENVGASEKLNENESYVQIETPKNGSSTNRTNDCAVEVDTQEKHVVVPLTVAFQDLWYSVPDPHNPKESLDLLKGITGFALPGSITALMGSSGAGKTTLMDVIAGRKTGGKISGKILLNGFEANELAIRRSTGYCEQMDVHSEAATFREALTFSSFLRQDSSVSDDKKYASVNECIELLGLEDIVDQIVRGSSLEQMKRLTIGVELVAQPSVIFLDEPTSGLDARSAKLIMTGVRKVADSGRTIICTIHQPSADVFYLFDSLLLLKRGGETVFFGDLGENCRNLIDYFESIPGVTPLSAGYNPAAWMLECIGAGVSNGDVTTDFVQVFNKSSHKQLLDTTMMAEGITVPSSELPEMIFCEKRAANSMTQMKFVVARFIRMYWRTPTYNLTRMFVSLFLALIFGLVFVDATYTTYSGLNSGIGLVYMTALFNAFVSFESVLPLIFSERASFYRERASQTYNAFWYFVGSTIVEIPYSFVSGFLFTVVFYPIVGFTGFSKAVVYWLAYSMMTLMQVYQGQMLAFVFPTEEVAIVAGYLINAIFMMFMGFTPPANSIPSGYTWLYKISPLKYPLSTMVSLVFADCDQLPQWDDTLGTYINIDSQLGCQPMANAPVTVGHTTLKEYTEDHFGMKHDRIARNFAVIAAIIAIYLFLGLLALRFISHQKRSMPHSYMSRISITKAASPKLRAH</sequence>
<reference evidence="11" key="1">
    <citation type="journal article" date="2015" name="Genom Data">
        <title>Draft genome sequences of Phytophthora kernoviae and Phytophthora ramorum lineage EU2 from Scotland.</title>
        <authorList>
            <person name="Sambles C."/>
            <person name="Schlenzig A."/>
            <person name="O'Neill P."/>
            <person name="Grant M."/>
            <person name="Studholme D.J."/>
        </authorList>
    </citation>
    <scope>NUCLEOTIDE SEQUENCE</scope>
    <source>
        <strain evidence="11">00238/432</strain>
    </source>
</reference>
<dbReference type="CDD" id="cd03232">
    <property type="entry name" value="ABCG_PDR_domain2"/>
    <property type="match status" value="1"/>
</dbReference>
<evidence type="ECO:0000256" key="2">
    <source>
        <dbReference type="ARBA" id="ARBA00006012"/>
    </source>
</evidence>
<evidence type="ECO:0000256" key="1">
    <source>
        <dbReference type="ARBA" id="ARBA00004141"/>
    </source>
</evidence>
<feature type="transmembrane region" description="Helical" evidence="9">
    <location>
        <begin position="552"/>
        <end position="574"/>
    </location>
</feature>
<evidence type="ECO:0000256" key="6">
    <source>
        <dbReference type="ARBA" id="ARBA00022840"/>
    </source>
</evidence>
<evidence type="ECO:0000256" key="8">
    <source>
        <dbReference type="ARBA" id="ARBA00023136"/>
    </source>
</evidence>
<evidence type="ECO:0000256" key="4">
    <source>
        <dbReference type="ARBA" id="ARBA00022692"/>
    </source>
</evidence>
<dbReference type="GO" id="GO:0016887">
    <property type="term" value="F:ATP hydrolysis activity"/>
    <property type="evidence" value="ECO:0007669"/>
    <property type="project" value="InterPro"/>
</dbReference>
<dbReference type="FunFam" id="3.40.50.300:FF:000289">
    <property type="entry name" value="ABC transporter G family member 31"/>
    <property type="match status" value="1"/>
</dbReference>
<evidence type="ECO:0000256" key="9">
    <source>
        <dbReference type="SAM" id="Phobius"/>
    </source>
</evidence>
<comment type="subcellular location">
    <subcellularLocation>
        <location evidence="1">Membrane</location>
        <topology evidence="1">Multi-pass membrane protein</topology>
    </subcellularLocation>
</comment>
<dbReference type="Gene3D" id="3.40.50.300">
    <property type="entry name" value="P-loop containing nucleotide triphosphate hydrolases"/>
    <property type="match status" value="2"/>
</dbReference>
<feature type="transmembrane region" description="Helical" evidence="9">
    <location>
        <begin position="1230"/>
        <end position="1248"/>
    </location>
</feature>
<evidence type="ECO:0000256" key="5">
    <source>
        <dbReference type="ARBA" id="ARBA00022741"/>
    </source>
</evidence>
<dbReference type="InterPro" id="IPR043926">
    <property type="entry name" value="ABCG_dom"/>
</dbReference>
<feature type="transmembrane region" description="Helical" evidence="9">
    <location>
        <begin position="443"/>
        <end position="461"/>
    </location>
</feature>
<proteinExistence type="inferred from homology"/>
<evidence type="ECO:0000256" key="7">
    <source>
        <dbReference type="ARBA" id="ARBA00022989"/>
    </source>
</evidence>
<protein>
    <recommendedName>
        <fullName evidence="10">ABC transporter domain-containing protein</fullName>
    </recommendedName>
</protein>
<feature type="transmembrane region" description="Helical" evidence="9">
    <location>
        <begin position="1162"/>
        <end position="1189"/>
    </location>
</feature>
<dbReference type="InterPro" id="IPR003439">
    <property type="entry name" value="ABC_transporter-like_ATP-bd"/>
</dbReference>
<evidence type="ECO:0000313" key="11">
    <source>
        <dbReference type="EMBL" id="KAF4319875.1"/>
    </source>
</evidence>
<dbReference type="InterPro" id="IPR027417">
    <property type="entry name" value="P-loop_NTPase"/>
</dbReference>
<dbReference type="Pfam" id="PF00005">
    <property type="entry name" value="ABC_tran"/>
    <property type="match status" value="2"/>
</dbReference>
<feature type="transmembrane region" description="Helical" evidence="9">
    <location>
        <begin position="1201"/>
        <end position="1218"/>
    </location>
</feature>
<feature type="transmembrane region" description="Helical" evidence="9">
    <location>
        <begin position="1090"/>
        <end position="1108"/>
    </location>
</feature>
<dbReference type="InterPro" id="IPR034003">
    <property type="entry name" value="ABCG_PDR_2"/>
</dbReference>
<dbReference type="FunFam" id="3.40.50.300:FF:000528">
    <property type="entry name" value="ABC transporter G family member 31"/>
    <property type="match status" value="1"/>
</dbReference>
<feature type="transmembrane region" description="Helical" evidence="9">
    <location>
        <begin position="1120"/>
        <end position="1141"/>
    </location>
</feature>
<keyword evidence="6" id="KW-0067">ATP-binding</keyword>
<dbReference type="InterPro" id="IPR003593">
    <property type="entry name" value="AAA+_ATPase"/>
</dbReference>
<keyword evidence="4 9" id="KW-0812">Transmembrane</keyword>
<keyword evidence="3" id="KW-0813">Transport</keyword>
<organism evidence="11 12">
    <name type="scientific">Phytophthora kernoviae 00238/432</name>
    <dbReference type="NCBI Taxonomy" id="1284355"/>
    <lineage>
        <taxon>Eukaryota</taxon>
        <taxon>Sar</taxon>
        <taxon>Stramenopiles</taxon>
        <taxon>Oomycota</taxon>
        <taxon>Peronosporomycetes</taxon>
        <taxon>Peronosporales</taxon>
        <taxon>Peronosporaceae</taxon>
        <taxon>Phytophthora</taxon>
    </lineage>
</organism>
<keyword evidence="8 9" id="KW-0472">Membrane</keyword>
<dbReference type="InterPro" id="IPR013525">
    <property type="entry name" value="ABC2_TM"/>
</dbReference>
<dbReference type="GO" id="GO:0140359">
    <property type="term" value="F:ABC-type transporter activity"/>
    <property type="evidence" value="ECO:0007669"/>
    <property type="project" value="InterPro"/>
</dbReference>
<feature type="transmembrane region" description="Helical" evidence="9">
    <location>
        <begin position="507"/>
        <end position="540"/>
    </location>
</feature>
<feature type="transmembrane region" description="Helical" evidence="9">
    <location>
        <begin position="1339"/>
        <end position="1360"/>
    </location>
</feature>
<dbReference type="GO" id="GO:0016020">
    <property type="term" value="C:membrane"/>
    <property type="evidence" value="ECO:0007669"/>
    <property type="project" value="UniProtKB-SubCell"/>
</dbReference>
<feature type="transmembrane region" description="Helical" evidence="9">
    <location>
        <begin position="467"/>
        <end position="486"/>
    </location>
</feature>
<evidence type="ECO:0000259" key="10">
    <source>
        <dbReference type="PROSITE" id="PS50893"/>
    </source>
</evidence>
<dbReference type="SMART" id="SM00382">
    <property type="entry name" value="AAA"/>
    <property type="match status" value="2"/>
</dbReference>
<evidence type="ECO:0000256" key="3">
    <source>
        <dbReference type="ARBA" id="ARBA00022448"/>
    </source>
</evidence>
<dbReference type="PROSITE" id="PS50893">
    <property type="entry name" value="ABC_TRANSPORTER_2"/>
    <property type="match status" value="2"/>
</dbReference>
<accession>A0A8J4SES2</accession>
<reference evidence="11" key="2">
    <citation type="submission" date="2020-02" db="EMBL/GenBank/DDBJ databases">
        <authorList>
            <person name="Studholme D.J."/>
        </authorList>
    </citation>
    <scope>NUCLEOTIDE SEQUENCE</scope>
    <source>
        <strain evidence="11">00238/432</strain>
    </source>
</reference>
<dbReference type="PANTHER" id="PTHR19241">
    <property type="entry name" value="ATP-BINDING CASSETTE TRANSPORTER"/>
    <property type="match status" value="1"/>
</dbReference>